<keyword evidence="9" id="KW-1185">Reference proteome</keyword>
<evidence type="ECO:0000256" key="1">
    <source>
        <dbReference type="ARBA" id="ARBA00005791"/>
    </source>
</evidence>
<protein>
    <submittedName>
        <fullName evidence="8">DsbA family protein</fullName>
    </submittedName>
</protein>
<sequence>MSKADDRRKAREAAALERQRQEQRKRRLVVGGVVVAVLAVVLGIGIAVQASRDTTGEAAAVVPGSSEAAAPDAVTADYGVVVGDADAPVTITLYEDLQCPICAGLEAAVGDRLNDAIDAGQVQVEYRMVSFLDGESENEYSSRALNALLATLDSGGVDAFKTLHDQLYAAQPAEGTAGPEDAELIADAVAAGAEESTVREPIEDKAYAQWIKNATDAMSRNGVNGTPTVFVDGERMGGDPAQAVLDALGG</sequence>
<feature type="domain" description="Thioredoxin-like fold" evidence="7">
    <location>
        <begin position="77"/>
        <end position="243"/>
    </location>
</feature>
<organism evidence="8 9">
    <name type="scientific">Nocardioides bigeumensis</name>
    <dbReference type="NCBI Taxonomy" id="433657"/>
    <lineage>
        <taxon>Bacteria</taxon>
        <taxon>Bacillati</taxon>
        <taxon>Actinomycetota</taxon>
        <taxon>Actinomycetes</taxon>
        <taxon>Propionibacteriales</taxon>
        <taxon>Nocardioidaceae</taxon>
        <taxon>Nocardioides</taxon>
    </lineage>
</organism>
<dbReference type="PANTHER" id="PTHR13887">
    <property type="entry name" value="GLUTATHIONE S-TRANSFERASE KAPPA"/>
    <property type="match status" value="1"/>
</dbReference>
<evidence type="ECO:0000256" key="2">
    <source>
        <dbReference type="ARBA" id="ARBA00022729"/>
    </source>
</evidence>
<evidence type="ECO:0000313" key="9">
    <source>
        <dbReference type="Proteomes" id="UP001500575"/>
    </source>
</evidence>
<keyword evidence="6" id="KW-1133">Transmembrane helix</keyword>
<keyword evidence="4" id="KW-1015">Disulfide bond</keyword>
<dbReference type="EMBL" id="BAAAQQ010000002">
    <property type="protein sequence ID" value="GAA2114547.1"/>
    <property type="molecule type" value="Genomic_DNA"/>
</dbReference>
<keyword evidence="6" id="KW-0812">Transmembrane</keyword>
<proteinExistence type="inferred from homology"/>
<evidence type="ECO:0000256" key="3">
    <source>
        <dbReference type="ARBA" id="ARBA00023002"/>
    </source>
</evidence>
<evidence type="ECO:0000313" key="8">
    <source>
        <dbReference type="EMBL" id="GAA2114547.1"/>
    </source>
</evidence>
<comment type="caution">
    <text evidence="8">The sequence shown here is derived from an EMBL/GenBank/DDBJ whole genome shotgun (WGS) entry which is preliminary data.</text>
</comment>
<dbReference type="PANTHER" id="PTHR13887:SF14">
    <property type="entry name" value="DISULFIDE BOND FORMATION PROTEIN D"/>
    <property type="match status" value="1"/>
</dbReference>
<dbReference type="Proteomes" id="UP001500575">
    <property type="component" value="Unassembled WGS sequence"/>
</dbReference>
<comment type="similarity">
    <text evidence="1">Belongs to the thioredoxin family. DsbA subfamily.</text>
</comment>
<dbReference type="RefSeq" id="WP_344301837.1">
    <property type="nucleotide sequence ID" value="NZ_BAAAQQ010000002.1"/>
</dbReference>
<dbReference type="InterPro" id="IPR012336">
    <property type="entry name" value="Thioredoxin-like_fold"/>
</dbReference>
<accession>A0ABN2XPG9</accession>
<name>A0ABN2XPG9_9ACTN</name>
<keyword evidence="5" id="KW-0676">Redox-active center</keyword>
<evidence type="ECO:0000259" key="7">
    <source>
        <dbReference type="Pfam" id="PF13462"/>
    </source>
</evidence>
<keyword evidence="2" id="KW-0732">Signal</keyword>
<evidence type="ECO:0000256" key="4">
    <source>
        <dbReference type="ARBA" id="ARBA00023157"/>
    </source>
</evidence>
<evidence type="ECO:0000256" key="5">
    <source>
        <dbReference type="ARBA" id="ARBA00023284"/>
    </source>
</evidence>
<gene>
    <name evidence="8" type="ORF">GCM10009843_03150</name>
</gene>
<feature type="transmembrane region" description="Helical" evidence="6">
    <location>
        <begin position="28"/>
        <end position="48"/>
    </location>
</feature>
<evidence type="ECO:0000256" key="6">
    <source>
        <dbReference type="SAM" id="Phobius"/>
    </source>
</evidence>
<keyword evidence="3" id="KW-0560">Oxidoreductase</keyword>
<dbReference type="InterPro" id="IPR036249">
    <property type="entry name" value="Thioredoxin-like_sf"/>
</dbReference>
<dbReference type="SUPFAM" id="SSF52833">
    <property type="entry name" value="Thioredoxin-like"/>
    <property type="match status" value="1"/>
</dbReference>
<reference evidence="8 9" key="1">
    <citation type="journal article" date="2019" name="Int. J. Syst. Evol. Microbiol.">
        <title>The Global Catalogue of Microorganisms (GCM) 10K type strain sequencing project: providing services to taxonomists for standard genome sequencing and annotation.</title>
        <authorList>
            <consortium name="The Broad Institute Genomics Platform"/>
            <consortium name="The Broad Institute Genome Sequencing Center for Infectious Disease"/>
            <person name="Wu L."/>
            <person name="Ma J."/>
        </authorList>
    </citation>
    <scope>NUCLEOTIDE SEQUENCE [LARGE SCALE GENOMIC DNA]</scope>
    <source>
        <strain evidence="8 9">JCM 16021</strain>
    </source>
</reference>
<dbReference type="Pfam" id="PF13462">
    <property type="entry name" value="Thioredoxin_4"/>
    <property type="match status" value="1"/>
</dbReference>
<dbReference type="Gene3D" id="3.40.30.10">
    <property type="entry name" value="Glutaredoxin"/>
    <property type="match status" value="1"/>
</dbReference>
<keyword evidence="6" id="KW-0472">Membrane</keyword>